<organism evidence="2 3">
    <name type="scientific">Eleginops maclovinus</name>
    <name type="common">Patagonian blennie</name>
    <name type="synonym">Eleginus maclovinus</name>
    <dbReference type="NCBI Taxonomy" id="56733"/>
    <lineage>
        <taxon>Eukaryota</taxon>
        <taxon>Metazoa</taxon>
        <taxon>Chordata</taxon>
        <taxon>Craniata</taxon>
        <taxon>Vertebrata</taxon>
        <taxon>Euteleostomi</taxon>
        <taxon>Actinopterygii</taxon>
        <taxon>Neopterygii</taxon>
        <taxon>Teleostei</taxon>
        <taxon>Neoteleostei</taxon>
        <taxon>Acanthomorphata</taxon>
        <taxon>Eupercaria</taxon>
        <taxon>Perciformes</taxon>
        <taxon>Notothenioidei</taxon>
        <taxon>Eleginopidae</taxon>
        <taxon>Eleginops</taxon>
    </lineage>
</organism>
<gene>
    <name evidence="2" type="ORF">PBY51_023122</name>
</gene>
<keyword evidence="3" id="KW-1185">Reference proteome</keyword>
<protein>
    <submittedName>
        <fullName evidence="2">Uncharacterized protein</fullName>
    </submittedName>
</protein>
<feature type="region of interest" description="Disordered" evidence="1">
    <location>
        <begin position="1"/>
        <end position="43"/>
    </location>
</feature>
<name>A0AAN8A8I0_ELEMC</name>
<reference evidence="2 3" key="1">
    <citation type="journal article" date="2023" name="Genes (Basel)">
        <title>Chromosome-Level Genome Assembly and Circadian Gene Repertoire of the Patagonia Blennie Eleginops maclovinus-The Closest Ancestral Proxy of Antarctic Cryonotothenioids.</title>
        <authorList>
            <person name="Cheng C.C."/>
            <person name="Rivera-Colon A.G."/>
            <person name="Minhas B.F."/>
            <person name="Wilson L."/>
            <person name="Rayamajhi N."/>
            <person name="Vargas-Chacoff L."/>
            <person name="Catchen J.M."/>
        </authorList>
    </citation>
    <scope>NUCLEOTIDE SEQUENCE [LARGE SCALE GENOMIC DNA]</scope>
    <source>
        <strain evidence="2">JMC-PN-2008</strain>
    </source>
</reference>
<accession>A0AAN8A8I0</accession>
<dbReference type="EMBL" id="JAUZQC010000021">
    <property type="protein sequence ID" value="KAK5851578.1"/>
    <property type="molecule type" value="Genomic_DNA"/>
</dbReference>
<evidence type="ECO:0000313" key="3">
    <source>
        <dbReference type="Proteomes" id="UP001346869"/>
    </source>
</evidence>
<dbReference type="Proteomes" id="UP001346869">
    <property type="component" value="Unassembled WGS sequence"/>
</dbReference>
<proteinExistence type="predicted"/>
<comment type="caution">
    <text evidence="2">The sequence shown here is derived from an EMBL/GenBank/DDBJ whole genome shotgun (WGS) entry which is preliminary data.</text>
</comment>
<feature type="compositionally biased region" description="Polar residues" evidence="1">
    <location>
        <begin position="11"/>
        <end position="31"/>
    </location>
</feature>
<evidence type="ECO:0000313" key="2">
    <source>
        <dbReference type="EMBL" id="KAK5851578.1"/>
    </source>
</evidence>
<sequence length="67" mass="7495">MVHGNDPVLQHFQTDKLTQQAHTNPGNQSPDAPSHRLGLSGSGSLLHQWEERRGGVSVFWTDRLLHD</sequence>
<evidence type="ECO:0000256" key="1">
    <source>
        <dbReference type="SAM" id="MobiDB-lite"/>
    </source>
</evidence>
<reference evidence="2 3" key="2">
    <citation type="journal article" date="2023" name="Mol. Biol. Evol.">
        <title>Genomics of Secondarily Temperate Adaptation in the Only Non-Antarctic Icefish.</title>
        <authorList>
            <person name="Rivera-Colon A.G."/>
            <person name="Rayamajhi N."/>
            <person name="Minhas B.F."/>
            <person name="Madrigal G."/>
            <person name="Bilyk K.T."/>
            <person name="Yoon V."/>
            <person name="Hune M."/>
            <person name="Gregory S."/>
            <person name="Cheng C.H.C."/>
            <person name="Catchen J.M."/>
        </authorList>
    </citation>
    <scope>NUCLEOTIDE SEQUENCE [LARGE SCALE GENOMIC DNA]</scope>
    <source>
        <strain evidence="2">JMC-PN-2008</strain>
    </source>
</reference>
<dbReference type="AlphaFoldDB" id="A0AAN8A8I0"/>